<protein>
    <recommendedName>
        <fullName evidence="7">4-nitrophenylphosphatase</fullName>
    </recommendedName>
</protein>
<dbReference type="GO" id="GO:0046872">
    <property type="term" value="F:metal ion binding"/>
    <property type="evidence" value="ECO:0007669"/>
    <property type="project" value="UniProtKB-KW"/>
</dbReference>
<keyword evidence="4" id="KW-0479">Metal-binding</keyword>
<dbReference type="Pfam" id="PF13242">
    <property type="entry name" value="Hydrolase_like"/>
    <property type="match status" value="1"/>
</dbReference>
<dbReference type="Pfam" id="PF13344">
    <property type="entry name" value="Hydrolase_6"/>
    <property type="match status" value="1"/>
</dbReference>
<dbReference type="PANTHER" id="PTHR19288">
    <property type="entry name" value="4-NITROPHENYLPHOSPHATASE-RELATED"/>
    <property type="match status" value="1"/>
</dbReference>
<dbReference type="InterPro" id="IPR006357">
    <property type="entry name" value="HAD-SF_hydro_IIA"/>
</dbReference>
<gene>
    <name evidence="5" type="ORF">LSH36_220g00055</name>
</gene>
<dbReference type="GO" id="GO:0005737">
    <property type="term" value="C:cytoplasm"/>
    <property type="evidence" value="ECO:0007669"/>
    <property type="project" value="TreeGrafter"/>
</dbReference>
<organism evidence="5 6">
    <name type="scientific">Paralvinella palmiformis</name>
    <dbReference type="NCBI Taxonomy" id="53620"/>
    <lineage>
        <taxon>Eukaryota</taxon>
        <taxon>Metazoa</taxon>
        <taxon>Spiralia</taxon>
        <taxon>Lophotrochozoa</taxon>
        <taxon>Annelida</taxon>
        <taxon>Polychaeta</taxon>
        <taxon>Sedentaria</taxon>
        <taxon>Canalipalpata</taxon>
        <taxon>Terebellida</taxon>
        <taxon>Terebelliformia</taxon>
        <taxon>Alvinellidae</taxon>
        <taxon>Paralvinella</taxon>
    </lineage>
</organism>
<comment type="cofactor">
    <cofactor evidence="4">
        <name>Mg(2+)</name>
        <dbReference type="ChEBI" id="CHEBI:18420"/>
    </cofactor>
    <text evidence="4">Divalent metal ions. Mg(2+) is the most effective.</text>
</comment>
<evidence type="ECO:0000256" key="1">
    <source>
        <dbReference type="ARBA" id="ARBA00022801"/>
    </source>
</evidence>
<evidence type="ECO:0000256" key="3">
    <source>
        <dbReference type="PIRSR" id="PIRSR000915-2"/>
    </source>
</evidence>
<keyword evidence="6" id="KW-1185">Reference proteome</keyword>
<dbReference type="NCBIfam" id="TIGR01460">
    <property type="entry name" value="HAD-SF-IIA"/>
    <property type="match status" value="1"/>
</dbReference>
<dbReference type="InterPro" id="IPR006349">
    <property type="entry name" value="PGP_euk"/>
</dbReference>
<evidence type="ECO:0008006" key="7">
    <source>
        <dbReference type="Google" id="ProtNLM"/>
    </source>
</evidence>
<dbReference type="NCBIfam" id="TIGR01452">
    <property type="entry name" value="PGP_euk"/>
    <property type="match status" value="1"/>
</dbReference>
<comment type="caution">
    <text evidence="5">The sequence shown here is derived from an EMBL/GenBank/DDBJ whole genome shotgun (WGS) entry which is preliminary data.</text>
</comment>
<keyword evidence="4" id="KW-0460">Magnesium</keyword>
<feature type="active site" description="Nucleophile" evidence="2">
    <location>
        <position position="76"/>
    </location>
</feature>
<keyword evidence="1" id="KW-0378">Hydrolase</keyword>
<dbReference type="SUPFAM" id="SSF56784">
    <property type="entry name" value="HAD-like"/>
    <property type="match status" value="1"/>
</dbReference>
<evidence type="ECO:0000256" key="2">
    <source>
        <dbReference type="PIRSR" id="PIRSR000915-1"/>
    </source>
</evidence>
<dbReference type="PANTHER" id="PTHR19288:SF93">
    <property type="entry name" value="FI11325P-RELATED"/>
    <property type="match status" value="1"/>
</dbReference>
<feature type="binding site" evidence="3">
    <location>
        <position position="275"/>
    </location>
    <ligand>
        <name>substrate</name>
    </ligand>
</feature>
<dbReference type="EMBL" id="JAODUP010000220">
    <property type="protein sequence ID" value="KAK2156143.1"/>
    <property type="molecule type" value="Genomic_DNA"/>
</dbReference>
<dbReference type="Gene3D" id="3.40.50.1000">
    <property type="entry name" value="HAD superfamily/HAD-like"/>
    <property type="match status" value="2"/>
</dbReference>
<evidence type="ECO:0000313" key="5">
    <source>
        <dbReference type="EMBL" id="KAK2156143.1"/>
    </source>
</evidence>
<dbReference type="AlphaFoldDB" id="A0AAD9N5G1"/>
<proteinExistence type="predicted"/>
<feature type="binding site" evidence="4">
    <location>
        <position position="301"/>
    </location>
    <ligand>
        <name>Mg(2+)</name>
        <dbReference type="ChEBI" id="CHEBI:18420"/>
    </ligand>
</feature>
<feature type="binding site" evidence="4">
    <location>
        <position position="78"/>
    </location>
    <ligand>
        <name>Mg(2+)</name>
        <dbReference type="ChEBI" id="CHEBI:18420"/>
    </ligand>
</feature>
<dbReference type="InterPro" id="IPR036412">
    <property type="entry name" value="HAD-like_sf"/>
</dbReference>
<dbReference type="InterPro" id="IPR023214">
    <property type="entry name" value="HAD_sf"/>
</dbReference>
<feature type="active site" description="Proton donor" evidence="2">
    <location>
        <position position="78"/>
    </location>
</feature>
<feature type="binding site" evidence="4">
    <location>
        <position position="76"/>
    </location>
    <ligand>
        <name>Mg(2+)</name>
        <dbReference type="ChEBI" id="CHEBI:18420"/>
    </ligand>
</feature>
<name>A0AAD9N5G1_9ANNE</name>
<reference evidence="5" key="1">
    <citation type="journal article" date="2023" name="Mol. Biol. Evol.">
        <title>Third-Generation Sequencing Reveals the Adaptive Role of the Epigenome in Three Deep-Sea Polychaetes.</title>
        <authorList>
            <person name="Perez M."/>
            <person name="Aroh O."/>
            <person name="Sun Y."/>
            <person name="Lan Y."/>
            <person name="Juniper S.K."/>
            <person name="Young C.R."/>
            <person name="Angers B."/>
            <person name="Qian P.Y."/>
        </authorList>
    </citation>
    <scope>NUCLEOTIDE SEQUENCE</scope>
    <source>
        <strain evidence="5">P08H-3</strain>
    </source>
</reference>
<dbReference type="Proteomes" id="UP001208570">
    <property type="component" value="Unassembled WGS sequence"/>
</dbReference>
<evidence type="ECO:0000313" key="6">
    <source>
        <dbReference type="Proteomes" id="UP001208570"/>
    </source>
</evidence>
<dbReference type="PIRSF" id="PIRSF000915">
    <property type="entry name" value="PGP-type_phosphatase"/>
    <property type="match status" value="1"/>
</dbReference>
<sequence length="356" mass="40085">MIPQLVVRGLTSRLTCRNVAVRKNEFKWYHANAQQEPPLSKVAHPLTPQPWLYPMNLDDSSDMSRILHDYDTFLFDCDGVLWGIDHFTKFGNVKQCIEGLRKNGKKVLFVTNNSMHSRSVYIVKFKEMCNFEAEAEDVFSVNYATALYLKSIAKIKGKIYVIGSKGLSDELDSLGLKSFGYGMDPDTISDYRDDLLRQRLDPDVEAVVVGFDIHIGYNKIYKAASYLSNPDCIYIATNDLETRVQLGPNRIQPLTGVLTHAVNVASNRHPVVIGKPYHHLMSCMMTTYPEININRTVMIGDSLKTDIGFAANIGVDSILVLSGSTTKADLEKNHECRDYEMPTYILSSIEKLGEVL</sequence>
<evidence type="ECO:0000256" key="4">
    <source>
        <dbReference type="PIRSR" id="PIRSR000915-3"/>
    </source>
</evidence>
<dbReference type="GO" id="GO:0016791">
    <property type="term" value="F:phosphatase activity"/>
    <property type="evidence" value="ECO:0007669"/>
    <property type="project" value="InterPro"/>
</dbReference>
<accession>A0AAD9N5G1</accession>